<dbReference type="InterPro" id="IPR051317">
    <property type="entry name" value="Gfo/Idh/MocA_oxidoreduct"/>
</dbReference>
<feature type="domain" description="Gfo/Idh/MocA-like oxidoreductase N-terminal" evidence="3">
    <location>
        <begin position="23"/>
        <end position="139"/>
    </location>
</feature>
<dbReference type="Gene3D" id="3.40.50.720">
    <property type="entry name" value="NAD(P)-binding Rossmann-like Domain"/>
    <property type="match status" value="1"/>
</dbReference>
<comment type="caution">
    <text evidence="5">The sequence shown here is derived from an EMBL/GenBank/DDBJ whole genome shotgun (WGS) entry which is preliminary data.</text>
</comment>
<organism evidence="5 6">
    <name type="scientific">Roseateles rivi</name>
    <dbReference type="NCBI Taxonomy" id="3299028"/>
    <lineage>
        <taxon>Bacteria</taxon>
        <taxon>Pseudomonadati</taxon>
        <taxon>Pseudomonadota</taxon>
        <taxon>Betaproteobacteria</taxon>
        <taxon>Burkholderiales</taxon>
        <taxon>Sphaerotilaceae</taxon>
        <taxon>Roseateles</taxon>
    </lineage>
</organism>
<evidence type="ECO:0000313" key="6">
    <source>
        <dbReference type="Proteomes" id="UP001606099"/>
    </source>
</evidence>
<evidence type="ECO:0000256" key="1">
    <source>
        <dbReference type="ARBA" id="ARBA00010928"/>
    </source>
</evidence>
<reference evidence="5 6" key="1">
    <citation type="submission" date="2024-08" db="EMBL/GenBank/DDBJ databases">
        <authorList>
            <person name="Lu H."/>
        </authorList>
    </citation>
    <scope>NUCLEOTIDE SEQUENCE [LARGE SCALE GENOMIC DNA]</scope>
    <source>
        <strain evidence="5 6">BYS180W</strain>
    </source>
</reference>
<sequence>MSSVLDINSLQQHWPLPSAPRPIVIVGTGGIVNDAHMPAYRKAGFKVVGLVDVDAGRLAQAAQRWEVADTDTDVAAMAARHPDAVFDVAVPPAAICAVLQQLPDGACVLIQKPMGSDWAQARDILALCRCKSLMAAVNHQLRFAPYMLAVRDALQRGWLGELSDVDMHLNCADPWHLFPFLEGMARVEIQVHSIHYLDLIRSLLGEPQGVYALTLADARYPKLASTRSSVILNYGATSRVSLSLNHNYAHGEQGQCALFKFEGTQGVIFVQLGVMLDYPQGRPDSLRLKHASGDWQDLPLQGSWFPDAFVGPMANLQRFAAGQDPQLLTAVGDVVHTMALVEAAYQSSATGGQRLPSL</sequence>
<protein>
    <submittedName>
        <fullName evidence="5">Gfo/Idh/MocA family protein</fullName>
    </submittedName>
</protein>
<keyword evidence="2" id="KW-0560">Oxidoreductase</keyword>
<comment type="similarity">
    <text evidence="1">Belongs to the Gfo/Idh/MocA family.</text>
</comment>
<feature type="domain" description="Gfo/Idh/MocA-like oxidoreductase C-terminal" evidence="4">
    <location>
        <begin position="152"/>
        <end position="351"/>
    </location>
</feature>
<dbReference type="Proteomes" id="UP001606099">
    <property type="component" value="Unassembled WGS sequence"/>
</dbReference>
<accession>A0ABW7FWF4</accession>
<gene>
    <name evidence="5" type="ORF">ACG0Z6_10365</name>
</gene>
<name>A0ABW7FWF4_9BURK</name>
<evidence type="ECO:0000259" key="3">
    <source>
        <dbReference type="Pfam" id="PF01408"/>
    </source>
</evidence>
<evidence type="ECO:0000256" key="2">
    <source>
        <dbReference type="ARBA" id="ARBA00023002"/>
    </source>
</evidence>
<dbReference type="InterPro" id="IPR000683">
    <property type="entry name" value="Gfo/Idh/MocA-like_OxRdtase_N"/>
</dbReference>
<dbReference type="Pfam" id="PF01408">
    <property type="entry name" value="GFO_IDH_MocA"/>
    <property type="match status" value="1"/>
</dbReference>
<dbReference type="PANTHER" id="PTHR43708">
    <property type="entry name" value="CONSERVED EXPRESSED OXIDOREDUCTASE (EUROFUNG)"/>
    <property type="match status" value="1"/>
</dbReference>
<keyword evidence="6" id="KW-1185">Reference proteome</keyword>
<dbReference type="RefSeq" id="WP_394461086.1">
    <property type="nucleotide sequence ID" value="NZ_JBIGHZ010000004.1"/>
</dbReference>
<dbReference type="InterPro" id="IPR004104">
    <property type="entry name" value="Gfo/Idh/MocA-like_OxRdtase_C"/>
</dbReference>
<dbReference type="EMBL" id="JBIGHZ010000004">
    <property type="protein sequence ID" value="MFG6448637.1"/>
    <property type="molecule type" value="Genomic_DNA"/>
</dbReference>
<evidence type="ECO:0000259" key="4">
    <source>
        <dbReference type="Pfam" id="PF02894"/>
    </source>
</evidence>
<proteinExistence type="inferred from homology"/>
<dbReference type="PANTHER" id="PTHR43708:SF5">
    <property type="entry name" value="CONSERVED EXPRESSED OXIDOREDUCTASE (EUROFUNG)-RELATED"/>
    <property type="match status" value="1"/>
</dbReference>
<dbReference type="Pfam" id="PF02894">
    <property type="entry name" value="GFO_IDH_MocA_C"/>
    <property type="match status" value="1"/>
</dbReference>
<evidence type="ECO:0000313" key="5">
    <source>
        <dbReference type="EMBL" id="MFG6448637.1"/>
    </source>
</evidence>
<dbReference type="Gene3D" id="3.30.360.10">
    <property type="entry name" value="Dihydrodipicolinate Reductase, domain 2"/>
    <property type="match status" value="1"/>
</dbReference>
<dbReference type="InterPro" id="IPR036291">
    <property type="entry name" value="NAD(P)-bd_dom_sf"/>
</dbReference>
<dbReference type="SUPFAM" id="SSF51735">
    <property type="entry name" value="NAD(P)-binding Rossmann-fold domains"/>
    <property type="match status" value="1"/>
</dbReference>
<dbReference type="SUPFAM" id="SSF55347">
    <property type="entry name" value="Glyceraldehyde-3-phosphate dehydrogenase-like, C-terminal domain"/>
    <property type="match status" value="1"/>
</dbReference>